<accession>A0ABT3YBM1</accession>
<dbReference type="InterPro" id="IPR017871">
    <property type="entry name" value="ABC_transporter-like_CS"/>
</dbReference>
<dbReference type="RefSeq" id="WP_267611185.1">
    <property type="nucleotide sequence ID" value="NZ_JAOVZQ010000001.1"/>
</dbReference>
<dbReference type="PANTHER" id="PTHR43790">
    <property type="entry name" value="CARBOHYDRATE TRANSPORT ATP-BINDING PROTEIN MG119-RELATED"/>
    <property type="match status" value="1"/>
</dbReference>
<dbReference type="PROSITE" id="PS00211">
    <property type="entry name" value="ABC_TRANSPORTER_1"/>
    <property type="match status" value="1"/>
</dbReference>
<feature type="domain" description="ABC transporter" evidence="8">
    <location>
        <begin position="5"/>
        <end position="493"/>
    </location>
</feature>
<dbReference type="InterPro" id="IPR050107">
    <property type="entry name" value="ABC_carbohydrate_import_ATPase"/>
</dbReference>
<comment type="similarity">
    <text evidence="1">Belongs to the ABC transporter superfamily.</text>
</comment>
<evidence type="ECO:0000259" key="8">
    <source>
        <dbReference type="PROSITE" id="PS50893"/>
    </source>
</evidence>
<organism evidence="9 10">
    <name type="scientific">Hoeflea ulvae</name>
    <dbReference type="NCBI Taxonomy" id="2983764"/>
    <lineage>
        <taxon>Bacteria</taxon>
        <taxon>Pseudomonadati</taxon>
        <taxon>Pseudomonadota</taxon>
        <taxon>Alphaproteobacteria</taxon>
        <taxon>Hyphomicrobiales</taxon>
        <taxon>Rhizobiaceae</taxon>
        <taxon>Hoeflea</taxon>
    </lineage>
</organism>
<dbReference type="CDD" id="cd03216">
    <property type="entry name" value="ABC_Carb_Monos_I"/>
    <property type="match status" value="1"/>
</dbReference>
<protein>
    <submittedName>
        <fullName evidence="9">Sugar ABC transporter ATP-binding protein</fullName>
    </submittedName>
</protein>
<dbReference type="PANTHER" id="PTHR43790:SF9">
    <property type="entry name" value="GALACTOFURANOSE TRANSPORTER ATP-BINDING PROTEIN YTFR"/>
    <property type="match status" value="1"/>
</dbReference>
<proteinExistence type="inferred from homology"/>
<keyword evidence="3" id="KW-0762">Sugar transport</keyword>
<gene>
    <name evidence="9" type="ORF">OEG82_04045</name>
</gene>
<dbReference type="Gene3D" id="3.40.50.300">
    <property type="entry name" value="P-loop containing nucleotide triphosphate hydrolases"/>
    <property type="match status" value="2"/>
</dbReference>
<dbReference type="CDD" id="cd03215">
    <property type="entry name" value="ABC_Carb_Monos_II"/>
    <property type="match status" value="1"/>
</dbReference>
<dbReference type="Pfam" id="PF00005">
    <property type="entry name" value="ABC_tran"/>
    <property type="match status" value="2"/>
</dbReference>
<evidence type="ECO:0000256" key="5">
    <source>
        <dbReference type="ARBA" id="ARBA00022741"/>
    </source>
</evidence>
<dbReference type="SMART" id="SM00382">
    <property type="entry name" value="AAA"/>
    <property type="match status" value="2"/>
</dbReference>
<keyword evidence="2" id="KW-0813">Transport</keyword>
<evidence type="ECO:0000256" key="6">
    <source>
        <dbReference type="ARBA" id="ARBA00022840"/>
    </source>
</evidence>
<evidence type="ECO:0000256" key="7">
    <source>
        <dbReference type="ARBA" id="ARBA00023136"/>
    </source>
</evidence>
<keyword evidence="6 9" id="KW-0067">ATP-binding</keyword>
<dbReference type="PROSITE" id="PS50893">
    <property type="entry name" value="ABC_TRANSPORTER_2"/>
    <property type="match status" value="1"/>
</dbReference>
<keyword evidence="10" id="KW-1185">Reference proteome</keyword>
<reference evidence="9" key="1">
    <citation type="submission" date="2022-10" db="EMBL/GenBank/DDBJ databases">
        <title>Hoeflea sp. J2-29, isolated from marine algae.</title>
        <authorList>
            <person name="Kristyanto S."/>
            <person name="Kim J.M."/>
            <person name="Jeon C.O."/>
        </authorList>
    </citation>
    <scope>NUCLEOTIDE SEQUENCE</scope>
    <source>
        <strain evidence="9">J2-29</strain>
    </source>
</reference>
<keyword evidence="4" id="KW-0677">Repeat</keyword>
<dbReference type="EMBL" id="JAOVZQ010000001">
    <property type="protein sequence ID" value="MCY0093207.1"/>
    <property type="molecule type" value="Genomic_DNA"/>
</dbReference>
<sequence length="496" mass="54096">MGILLEVTGLSKSFPGVRALDNVDFDLVEGEVHALLGENGAGKSTLVKIITGAYRRDEGAMRLNGKPVDFHTPSEAQQAGIGGIYQEFSQVNALTVAENIFLGAYPMRRFGIDWTAINRESARLLEQFGVDANPTDKLSTLGVATRQMIEILKVVHRENLKILIMDEPTSALSDAETRTLFDFVRTLQSMGVSIIYISHRLDEIKQICSRITVFKNGRKVCTSPASDMTIDDIVTQMVGTELKDHFPAKSSHAGDTTLRVSDFCGDGFRNISFTSRQGEVLGITGLVGSGKTELLESIFGARSAASGRLALDDRPISNGSPEEAIANGIGLLPESRKEQGLNLIMSCLGNISLASLDKIAHPFLDLAEETRVAEENFNRLEIRPGDPRNRVVNLSGGNQQKIVLAKWLMRDANILMFDEPTRGIDVGAKFQIYSLIVELARAGKSVIVASSEIDEVIGLCNRALVLRKGEIVKELAGDELNSENVVFSMSGRKHVH</sequence>
<dbReference type="SUPFAM" id="SSF52540">
    <property type="entry name" value="P-loop containing nucleoside triphosphate hydrolases"/>
    <property type="match status" value="2"/>
</dbReference>
<evidence type="ECO:0000256" key="2">
    <source>
        <dbReference type="ARBA" id="ARBA00022448"/>
    </source>
</evidence>
<name>A0ABT3YBM1_9HYPH</name>
<dbReference type="InterPro" id="IPR027417">
    <property type="entry name" value="P-loop_NTPase"/>
</dbReference>
<evidence type="ECO:0000256" key="4">
    <source>
        <dbReference type="ARBA" id="ARBA00022737"/>
    </source>
</evidence>
<dbReference type="InterPro" id="IPR003593">
    <property type="entry name" value="AAA+_ATPase"/>
</dbReference>
<evidence type="ECO:0000256" key="1">
    <source>
        <dbReference type="ARBA" id="ARBA00005417"/>
    </source>
</evidence>
<evidence type="ECO:0000256" key="3">
    <source>
        <dbReference type="ARBA" id="ARBA00022597"/>
    </source>
</evidence>
<dbReference type="GO" id="GO:0005524">
    <property type="term" value="F:ATP binding"/>
    <property type="evidence" value="ECO:0007669"/>
    <property type="project" value="UniProtKB-KW"/>
</dbReference>
<dbReference type="Proteomes" id="UP001081283">
    <property type="component" value="Unassembled WGS sequence"/>
</dbReference>
<keyword evidence="7" id="KW-0472">Membrane</keyword>
<comment type="caution">
    <text evidence="9">The sequence shown here is derived from an EMBL/GenBank/DDBJ whole genome shotgun (WGS) entry which is preliminary data.</text>
</comment>
<evidence type="ECO:0000313" key="9">
    <source>
        <dbReference type="EMBL" id="MCY0093207.1"/>
    </source>
</evidence>
<keyword evidence="5" id="KW-0547">Nucleotide-binding</keyword>
<evidence type="ECO:0000313" key="10">
    <source>
        <dbReference type="Proteomes" id="UP001081283"/>
    </source>
</evidence>
<dbReference type="InterPro" id="IPR003439">
    <property type="entry name" value="ABC_transporter-like_ATP-bd"/>
</dbReference>